<accession>A0A2T6ZDK1</accession>
<dbReference type="AlphaFoldDB" id="A0A2T6ZDK1"/>
<evidence type="ECO:0000256" key="1">
    <source>
        <dbReference type="SAM" id="MobiDB-lite"/>
    </source>
</evidence>
<proteinExistence type="predicted"/>
<organism evidence="2 3">
    <name type="scientific">Tuber borchii</name>
    <name type="common">White truffle</name>
    <dbReference type="NCBI Taxonomy" id="42251"/>
    <lineage>
        <taxon>Eukaryota</taxon>
        <taxon>Fungi</taxon>
        <taxon>Dikarya</taxon>
        <taxon>Ascomycota</taxon>
        <taxon>Pezizomycotina</taxon>
        <taxon>Pezizomycetes</taxon>
        <taxon>Pezizales</taxon>
        <taxon>Tuberaceae</taxon>
        <taxon>Tuber</taxon>
    </lineage>
</organism>
<feature type="compositionally biased region" description="Basic and acidic residues" evidence="1">
    <location>
        <begin position="32"/>
        <end position="41"/>
    </location>
</feature>
<gene>
    <name evidence="2" type="ORF">B9Z19DRAFT_1068881</name>
</gene>
<dbReference type="Proteomes" id="UP000244722">
    <property type="component" value="Unassembled WGS sequence"/>
</dbReference>
<comment type="caution">
    <text evidence="2">The sequence shown here is derived from an EMBL/GenBank/DDBJ whole genome shotgun (WGS) entry which is preliminary data.</text>
</comment>
<keyword evidence="3" id="KW-1185">Reference proteome</keyword>
<feature type="region of interest" description="Disordered" evidence="1">
    <location>
        <begin position="30"/>
        <end position="54"/>
    </location>
</feature>
<evidence type="ECO:0000313" key="3">
    <source>
        <dbReference type="Proteomes" id="UP000244722"/>
    </source>
</evidence>
<protein>
    <submittedName>
        <fullName evidence="2">Uncharacterized protein</fullName>
    </submittedName>
</protein>
<name>A0A2T6ZDK1_TUBBO</name>
<reference evidence="2 3" key="1">
    <citation type="submission" date="2017-04" db="EMBL/GenBank/DDBJ databases">
        <title>Draft genome sequence of Tuber borchii Vittad., a whitish edible truffle.</title>
        <authorList>
            <consortium name="DOE Joint Genome Institute"/>
            <person name="Murat C."/>
            <person name="Kuo A."/>
            <person name="Barry K.W."/>
            <person name="Clum A."/>
            <person name="Dockter R.B."/>
            <person name="Fauchery L."/>
            <person name="Iotti M."/>
            <person name="Kohler A."/>
            <person name="Labutti K."/>
            <person name="Lindquist E.A."/>
            <person name="Lipzen A."/>
            <person name="Ohm R.A."/>
            <person name="Wang M."/>
            <person name="Grigoriev I.V."/>
            <person name="Zambonelli A."/>
            <person name="Martin F.M."/>
        </authorList>
    </citation>
    <scope>NUCLEOTIDE SEQUENCE [LARGE SCALE GENOMIC DNA]</scope>
    <source>
        <strain evidence="2 3">Tbo3840</strain>
    </source>
</reference>
<dbReference type="EMBL" id="NESQ01000367">
    <property type="protein sequence ID" value="PUU73578.1"/>
    <property type="molecule type" value="Genomic_DNA"/>
</dbReference>
<evidence type="ECO:0000313" key="2">
    <source>
        <dbReference type="EMBL" id="PUU73578.1"/>
    </source>
</evidence>
<sequence length="190" mass="21571">MNDVCLLLLHINGEIKIIIVLSFMETKTPNCNREEPARKETEEEISEAQEEIPVPEKEVPELEQEMQETIVQKAITVAEEQLMIQCIKASTNKPVFVQKLIDLNGRNILKHHLIKDLGTILHVYQVSKNLKNVVESFTATVLPPPKDESTDEQRVQIMLPDIFSSSIPKGLQPQDKIIFTLPILQAIVNE</sequence>